<evidence type="ECO:0008006" key="2">
    <source>
        <dbReference type="Google" id="ProtNLM"/>
    </source>
</evidence>
<sequence length="108" mass="12056">MTALLAILVIAVVVGVVGYPLLRPSAAVLTIPLGPITALKDRKLQIYADIRELGFDYRMDKLEESDYEVEVERLKSEAVSVVQQIEELRSQTPRAPDDLEAEIAAYRE</sequence>
<reference evidence="1" key="1">
    <citation type="submission" date="2018-05" db="EMBL/GenBank/DDBJ databases">
        <authorList>
            <person name="Lanie J.A."/>
            <person name="Ng W.-L."/>
            <person name="Kazmierczak K.M."/>
            <person name="Andrzejewski T.M."/>
            <person name="Davidsen T.M."/>
            <person name="Wayne K.J."/>
            <person name="Tettelin H."/>
            <person name="Glass J.I."/>
            <person name="Rusch D."/>
            <person name="Podicherti R."/>
            <person name="Tsui H.-C.T."/>
            <person name="Winkler M.E."/>
        </authorList>
    </citation>
    <scope>NUCLEOTIDE SEQUENCE</scope>
</reference>
<proteinExistence type="predicted"/>
<dbReference type="EMBL" id="UINC01037481">
    <property type="protein sequence ID" value="SVB33029.1"/>
    <property type="molecule type" value="Genomic_DNA"/>
</dbReference>
<gene>
    <name evidence="1" type="ORF">METZ01_LOCUS185883</name>
</gene>
<dbReference type="AlphaFoldDB" id="A0A382D4H5"/>
<organism evidence="1">
    <name type="scientific">marine metagenome</name>
    <dbReference type="NCBI Taxonomy" id="408172"/>
    <lineage>
        <taxon>unclassified sequences</taxon>
        <taxon>metagenomes</taxon>
        <taxon>ecological metagenomes</taxon>
    </lineage>
</organism>
<feature type="non-terminal residue" evidence="1">
    <location>
        <position position="108"/>
    </location>
</feature>
<protein>
    <recommendedName>
        <fullName evidence="2">C-type cytochrome biogenesis protein CcmI</fullName>
    </recommendedName>
</protein>
<name>A0A382D4H5_9ZZZZ</name>
<evidence type="ECO:0000313" key="1">
    <source>
        <dbReference type="EMBL" id="SVB33029.1"/>
    </source>
</evidence>
<accession>A0A382D4H5</accession>